<feature type="compositionally biased region" description="Polar residues" evidence="1">
    <location>
        <begin position="19"/>
        <end position="32"/>
    </location>
</feature>
<protein>
    <submittedName>
        <fullName evidence="2">Uncharacterized protein</fullName>
    </submittedName>
</protein>
<reference evidence="2" key="1">
    <citation type="submission" date="2021-01" db="EMBL/GenBank/DDBJ databases">
        <authorList>
            <person name="Corre E."/>
            <person name="Pelletier E."/>
            <person name="Niang G."/>
            <person name="Scheremetjew M."/>
            <person name="Finn R."/>
            <person name="Kale V."/>
            <person name="Holt S."/>
            <person name="Cochrane G."/>
            <person name="Meng A."/>
            <person name="Brown T."/>
            <person name="Cohen L."/>
        </authorList>
    </citation>
    <scope>NUCLEOTIDE SEQUENCE</scope>
    <source>
        <strain evidence="2">CCMP127</strain>
    </source>
</reference>
<evidence type="ECO:0000313" key="2">
    <source>
        <dbReference type="EMBL" id="CAE0411468.1"/>
    </source>
</evidence>
<accession>A0A7S3L4Q7</accession>
<evidence type="ECO:0000256" key="1">
    <source>
        <dbReference type="SAM" id="MobiDB-lite"/>
    </source>
</evidence>
<dbReference type="AlphaFoldDB" id="A0A7S3L4Q7"/>
<organism evidence="2">
    <name type="scientific">Amphora coffeiformis</name>
    <dbReference type="NCBI Taxonomy" id="265554"/>
    <lineage>
        <taxon>Eukaryota</taxon>
        <taxon>Sar</taxon>
        <taxon>Stramenopiles</taxon>
        <taxon>Ochrophyta</taxon>
        <taxon>Bacillariophyta</taxon>
        <taxon>Bacillariophyceae</taxon>
        <taxon>Bacillariophycidae</taxon>
        <taxon>Thalassiophysales</taxon>
        <taxon>Catenulaceae</taxon>
        <taxon>Amphora</taxon>
    </lineage>
</organism>
<dbReference type="EMBL" id="HBIM01010534">
    <property type="protein sequence ID" value="CAE0411468.1"/>
    <property type="molecule type" value="Transcribed_RNA"/>
</dbReference>
<gene>
    <name evidence="2" type="ORF">ACOF00016_LOCUS8800</name>
</gene>
<name>A0A7S3L4Q7_9STRA</name>
<sequence length="255" mass="28825">MISLRGMQSLLFTTAKRSAATNTMKTTESSSWRPLVSPSRRSLMTPTIEPPPNVTESPLSMILAEDEGFYSSSWHDTFAAQVPEQHGMGYRMFSLAADTANFDAALQEMKNEISLEGPNSVLVTRGPWMSWMASFYLESLPLAGLVMVDPMQLDDMNGINQFVLQYEKLGLQDSLQYKLYREYAEHWDHWTLKLEPGAVPMLVMYTNVRPGYKRCAENSALRHGEVPVLKMPSTSRNHVDDCIGEVVRWVHDTVV</sequence>
<proteinExistence type="predicted"/>
<feature type="region of interest" description="Disordered" evidence="1">
    <location>
        <begin position="19"/>
        <end position="55"/>
    </location>
</feature>